<name>A0ABM6F3X9_9BURK</name>
<dbReference type="SUPFAM" id="SSF53756">
    <property type="entry name" value="UDP-Glycosyltransferase/glycogen phosphorylase"/>
    <property type="match status" value="1"/>
</dbReference>
<keyword evidence="8" id="KW-1185">Reference proteome</keyword>
<proteinExistence type="inferred from homology"/>
<dbReference type="InterPro" id="IPR009695">
    <property type="entry name" value="Diacylglyc_glucosyltr_N"/>
</dbReference>
<dbReference type="PANTHER" id="PTHR43025:SF3">
    <property type="entry name" value="MONOGALACTOSYLDIACYLGLYCEROL SYNTHASE 1, CHLOROPLASTIC"/>
    <property type="match status" value="1"/>
</dbReference>
<keyword evidence="4" id="KW-0808">Transferase</keyword>
<feature type="domain" description="Diacylglycerol glucosyltransferase N-terminal" evidence="6">
    <location>
        <begin position="15"/>
        <end position="183"/>
    </location>
</feature>
<dbReference type="EMBL" id="CP017754">
    <property type="protein sequence ID" value="AOZ06150.1"/>
    <property type="molecule type" value="Genomic_DNA"/>
</dbReference>
<dbReference type="Gene3D" id="3.40.50.2000">
    <property type="entry name" value="Glycogen Phosphorylase B"/>
    <property type="match status" value="1"/>
</dbReference>
<comment type="subcellular location">
    <subcellularLocation>
        <location evidence="1">Membrane</location>
    </subcellularLocation>
</comment>
<dbReference type="InterPro" id="IPR050519">
    <property type="entry name" value="Glycosyltransf_28_UgtP"/>
</dbReference>
<dbReference type="InterPro" id="IPR007235">
    <property type="entry name" value="Glyco_trans_28_C"/>
</dbReference>
<evidence type="ECO:0000313" key="7">
    <source>
        <dbReference type="EMBL" id="AOZ06150.1"/>
    </source>
</evidence>
<dbReference type="Proteomes" id="UP000177515">
    <property type="component" value="Chromosome 1"/>
</dbReference>
<organism evidence="7 8">
    <name type="scientific">Cupriavidus malaysiensis</name>
    <dbReference type="NCBI Taxonomy" id="367825"/>
    <lineage>
        <taxon>Bacteria</taxon>
        <taxon>Pseudomonadati</taxon>
        <taxon>Pseudomonadota</taxon>
        <taxon>Betaproteobacteria</taxon>
        <taxon>Burkholderiales</taxon>
        <taxon>Burkholderiaceae</taxon>
        <taxon>Cupriavidus</taxon>
    </lineage>
</organism>
<dbReference type="PANTHER" id="PTHR43025">
    <property type="entry name" value="MONOGALACTOSYLDIACYLGLYCEROL SYNTHASE"/>
    <property type="match status" value="1"/>
</dbReference>
<protein>
    <submittedName>
        <fullName evidence="7">Galactosyldiacylglycerol synthase</fullName>
    </submittedName>
</protein>
<evidence type="ECO:0000256" key="3">
    <source>
        <dbReference type="ARBA" id="ARBA00022676"/>
    </source>
</evidence>
<evidence type="ECO:0000259" key="6">
    <source>
        <dbReference type="Pfam" id="PF06925"/>
    </source>
</evidence>
<dbReference type="Pfam" id="PF04101">
    <property type="entry name" value="Glyco_tran_28_C"/>
    <property type="match status" value="1"/>
</dbReference>
<feature type="domain" description="Glycosyl transferase family 28 C-terminal" evidence="5">
    <location>
        <begin position="233"/>
        <end position="352"/>
    </location>
</feature>
<evidence type="ECO:0000256" key="4">
    <source>
        <dbReference type="ARBA" id="ARBA00022679"/>
    </source>
</evidence>
<comment type="similarity">
    <text evidence="2">Belongs to the glycosyltransferase 28 family.</text>
</comment>
<gene>
    <name evidence="7" type="ORF">BKK80_10135</name>
</gene>
<sequence length="374" mass="41173">MKKILLLSVSAGAGHMRAAEAIRACADTHPAGIEATHLDVMDFVSAGFRKLYTDLYIKLVSNQPALWGYLYQKTDAAAPGALSQKIRRAVERLSCRPLLAEIKRQRPDAIICTHFLPAELLSRELRKGRLAVPVWVQVTDFDLHSMWIVPNMRGYFAGNEEVAWRMRESGLAEAAVHVSGIPIMPAFSEPLDRAVCAAEFGIDPRCKTFLMMSGGAGLGDLDVLAERLLAMDGDFQLIALAGKNQAMLTALQRVAQRYPGRLFPQGFTHQVERLMACADLVITKPGGLTTSECLAMQLPMIINSPIPGQEERNADFLLEHGVALKAIDDAALEYRIRALLKEPDRLTAMHHRIAPLGRPHAAQFVLNRVLDIGP</sequence>
<evidence type="ECO:0000313" key="8">
    <source>
        <dbReference type="Proteomes" id="UP000177515"/>
    </source>
</evidence>
<evidence type="ECO:0000256" key="1">
    <source>
        <dbReference type="ARBA" id="ARBA00004370"/>
    </source>
</evidence>
<dbReference type="Pfam" id="PF06925">
    <property type="entry name" value="MGDG_synth"/>
    <property type="match status" value="1"/>
</dbReference>
<evidence type="ECO:0000259" key="5">
    <source>
        <dbReference type="Pfam" id="PF04101"/>
    </source>
</evidence>
<keyword evidence="3" id="KW-0328">Glycosyltransferase</keyword>
<dbReference type="RefSeq" id="WP_071037075.1">
    <property type="nucleotide sequence ID" value="NZ_CP017754.1"/>
</dbReference>
<reference evidence="7 8" key="1">
    <citation type="submission" date="2016-10" db="EMBL/GenBank/DDBJ databases">
        <title>Complete genome sequences of three Cupriavidus strains isolated from various Malaysian environments.</title>
        <authorList>
            <person name="Abdullah A.A.-A."/>
            <person name="Shafie N.A.H."/>
            <person name="Lau N.S."/>
        </authorList>
    </citation>
    <scope>NUCLEOTIDE SEQUENCE [LARGE SCALE GENOMIC DNA]</scope>
    <source>
        <strain evidence="7 8">USMAA1020</strain>
    </source>
</reference>
<accession>A0ABM6F3X9</accession>
<evidence type="ECO:0000256" key="2">
    <source>
        <dbReference type="ARBA" id="ARBA00006962"/>
    </source>
</evidence>